<proteinExistence type="predicted"/>
<dbReference type="Proteomes" id="UP000830768">
    <property type="component" value="Chromosome 3"/>
</dbReference>
<name>A0ACD3YU78_FUSSC</name>
<evidence type="ECO:0000313" key="2">
    <source>
        <dbReference type="Proteomes" id="UP000830768"/>
    </source>
</evidence>
<keyword evidence="2" id="KW-1185">Reference proteome</keyword>
<evidence type="ECO:0000313" key="1">
    <source>
        <dbReference type="EMBL" id="UPK92452.1"/>
    </source>
</evidence>
<dbReference type="EMBL" id="CP090032">
    <property type="protein sequence ID" value="UPK92452.1"/>
    <property type="molecule type" value="Genomic_DNA"/>
</dbReference>
<protein>
    <submittedName>
        <fullName evidence="1">Uncharacterized protein</fullName>
    </submittedName>
</protein>
<accession>A0ACD3YU78</accession>
<organism evidence="1 2">
    <name type="scientific">Fusarium solani subsp. cucurbitae</name>
    <name type="common">Neocosmosporum cucurbitae</name>
    <dbReference type="NCBI Taxonomy" id="2747967"/>
    <lineage>
        <taxon>Eukaryota</taxon>
        <taxon>Fungi</taxon>
        <taxon>Dikarya</taxon>
        <taxon>Ascomycota</taxon>
        <taxon>Pezizomycotina</taxon>
        <taxon>Sordariomycetes</taxon>
        <taxon>Hypocreomycetidae</taxon>
        <taxon>Hypocreales</taxon>
        <taxon>Nectriaceae</taxon>
        <taxon>Fusarium</taxon>
        <taxon>Fusarium solani species complex</taxon>
    </lineage>
</organism>
<gene>
    <name evidence="1" type="ORF">LCI18_003387</name>
</gene>
<reference evidence="1" key="1">
    <citation type="submission" date="2021-11" db="EMBL/GenBank/DDBJ databases">
        <title>Fusarium solani-melongenae Genome sequencing and assembly.</title>
        <authorList>
            <person name="Xie S."/>
            <person name="Huang L."/>
            <person name="Zhang X."/>
        </authorList>
    </citation>
    <scope>NUCLEOTIDE SEQUENCE</scope>
    <source>
        <strain evidence="1">CRI 24-3</strain>
    </source>
</reference>
<sequence length="594" mass="66699">MSGQSDAANWISAISSLTAAIIAIVTLLTFYIGAIQLLSQNRMYRLGLSWRSLGPWQSTVAKWALFGLQRRISSPTVRLKFLTESQWKPNVTFPVGFTKNKNDCIEKAELVQANASWVNFMQALGLSPDDSHIYDIRDASELVNGIVPMHWTGKDLVGICSMLGFQAAEDSPSFKLPMPLPMQWSGPLGWIQFRSSTNGCVAEFRLRMPLHNQIVDTLHVHYRGQSLDLALEAYSLRSRLWNSINGLALGGNWALYLGGTDGDARPQEVEEESGLTQDALLEDLMSNDYSDEKIKRILLGKRERQPKVPRRDAERNGLAKSQRKDGDIPDFLNAMLRDRMDSCQLKQVLRPCPGLLSVAVEGELAYSRGLIVTSRQGTYTKAGITNCQEYDRKYTKAEDVNYEQYPYNLGNLYMGSDLLHLMKEALTLLQPDGFYFSPTYHLCRDLHDIYHDIEGQSNEQAKSECGTDKAAATISSSQQRSRKCLAIAMKLCNDLQDTRKKARACFSVDDMRLLAKAASTLRDVVLAPKANEDKQKPQDLLWAMLYCGELSRDVFQVLKTANVSDFLAARVICKNEVLDYEAFRRAAAQKGEET</sequence>